<comment type="subunit">
    <text evidence="3">Consists of a catalytic RNA component and at least 4-5 protein subunits.</text>
</comment>
<dbReference type="GO" id="GO:0001682">
    <property type="term" value="P:tRNA 5'-leader removal"/>
    <property type="evidence" value="ECO:0007669"/>
    <property type="project" value="UniProtKB-UniRule"/>
</dbReference>
<protein>
    <recommendedName>
        <fullName evidence="3">Ribonuclease P protein component 2</fullName>
        <shortName evidence="3">RNase P component 2</shortName>
        <ecNumber evidence="3">3.1.26.5</ecNumber>
    </recommendedName>
    <alternativeName>
        <fullName evidence="3">Pop5</fullName>
    </alternativeName>
</protein>
<keyword evidence="5" id="KW-1185">Reference proteome</keyword>
<dbReference type="Pfam" id="PF01900">
    <property type="entry name" value="RNase_P_Rpp14"/>
    <property type="match status" value="1"/>
</dbReference>
<comment type="subcellular location">
    <subcellularLocation>
        <location evidence="3">Cytoplasm</location>
    </subcellularLocation>
</comment>
<keyword evidence="3" id="KW-0963">Cytoplasm</keyword>
<dbReference type="KEGG" id="mev:Metev_0603"/>
<dbReference type="GeneID" id="9346225"/>
<dbReference type="HOGENOM" id="CLU_137733_1_0_2"/>
<comment type="similarity">
    <text evidence="3">Belongs to the eukaryotic/archaeal RNase P protein component 2 family.</text>
</comment>
<evidence type="ECO:0000313" key="4">
    <source>
        <dbReference type="EMBL" id="ADI73510.1"/>
    </source>
</evidence>
<dbReference type="PIRSF" id="PIRSF004952">
    <property type="entry name" value="RNase_P_2"/>
    <property type="match status" value="1"/>
</dbReference>
<dbReference type="GO" id="GO:0004526">
    <property type="term" value="F:ribonuclease P activity"/>
    <property type="evidence" value="ECO:0007669"/>
    <property type="project" value="UniProtKB-UniRule"/>
</dbReference>
<dbReference type="EC" id="3.1.26.5" evidence="3"/>
<proteinExistence type="inferred from homology"/>
<evidence type="ECO:0000256" key="1">
    <source>
        <dbReference type="ARBA" id="ARBA00022694"/>
    </source>
</evidence>
<dbReference type="InterPro" id="IPR038085">
    <property type="entry name" value="Rnp2-like_sf"/>
</dbReference>
<gene>
    <name evidence="3" type="primary">rnp2</name>
    <name evidence="4" type="ordered locus">Metev_0603</name>
</gene>
<organism evidence="4 5">
    <name type="scientific">Methanohalobium evestigatum (strain ATCC BAA-1072 / DSM 3721 / NBRC 107634 / OCM 161 / Z-7303)</name>
    <dbReference type="NCBI Taxonomy" id="644295"/>
    <lineage>
        <taxon>Archaea</taxon>
        <taxon>Methanobacteriati</taxon>
        <taxon>Methanobacteriota</taxon>
        <taxon>Stenosarchaea group</taxon>
        <taxon>Methanomicrobia</taxon>
        <taxon>Methanosarcinales</taxon>
        <taxon>Methanosarcinaceae</taxon>
        <taxon>Methanohalobium</taxon>
    </lineage>
</organism>
<dbReference type="SUPFAM" id="SSF160350">
    <property type="entry name" value="Rnp2-like"/>
    <property type="match status" value="1"/>
</dbReference>
<sequence length="127" mass="14243">MKILPPTLRNRKRYLAFELISEKEVSRDDLIKEVFSCASSLIGDLGSSECNIRLLSFENSKGIIRCNHNTTDKTRAVLATVSNISGTQAVIHILGISGTVKGATKKYLEEFEVFNPKEQSYLKEYKS</sequence>
<keyword evidence="3" id="KW-0540">Nuclease</keyword>
<keyword evidence="1 3" id="KW-0819">tRNA processing</keyword>
<comment type="function">
    <text evidence="3">Part of ribonuclease P, a protein complex that generates mature tRNA molecules by cleaving their 5'-ends.</text>
</comment>
<dbReference type="Proteomes" id="UP000000391">
    <property type="component" value="Chromosome"/>
</dbReference>
<keyword evidence="3" id="KW-0255">Endonuclease</keyword>
<evidence type="ECO:0000256" key="2">
    <source>
        <dbReference type="ARBA" id="ARBA00022801"/>
    </source>
</evidence>
<dbReference type="AlphaFoldDB" id="D7E8G8"/>
<reference evidence="4 5" key="1">
    <citation type="submission" date="2010-06" db="EMBL/GenBank/DDBJ databases">
        <title>Complete sequence chromosome of Methanohalobium evestigatum Z-7303.</title>
        <authorList>
            <consortium name="US DOE Joint Genome Institute"/>
            <person name="Lucas S."/>
            <person name="Copeland A."/>
            <person name="Lapidus A."/>
            <person name="Cheng J.-F."/>
            <person name="Bruce D."/>
            <person name="Goodwin L."/>
            <person name="Pitluck S."/>
            <person name="Saunders E."/>
            <person name="Detter J.C."/>
            <person name="Han C."/>
            <person name="Tapia R."/>
            <person name="Land M."/>
            <person name="Hauser L."/>
            <person name="Kyrpides N."/>
            <person name="Mikhailova N."/>
            <person name="Sieprawska-Lupa M."/>
            <person name="Whitman W.B."/>
            <person name="Anderson I."/>
            <person name="Woyke T."/>
        </authorList>
    </citation>
    <scope>NUCLEOTIDE SEQUENCE [LARGE SCALE GENOMIC DNA]</scope>
    <source>
        <strain evidence="5">ATCC BAA-1072 / DSM 3721 / NBRC 107634 / OCM 161 / Z-7303</strain>
    </source>
</reference>
<evidence type="ECO:0000256" key="3">
    <source>
        <dbReference type="HAMAP-Rule" id="MF_00755"/>
    </source>
</evidence>
<dbReference type="STRING" id="644295.Metev_0603"/>
<dbReference type="RefSeq" id="WP_013194078.1">
    <property type="nucleotide sequence ID" value="NC_014253.1"/>
</dbReference>
<dbReference type="OrthoDB" id="19261at2157"/>
<dbReference type="InterPro" id="IPR002759">
    <property type="entry name" value="Pop5/Rpp14/Rnp2-like"/>
</dbReference>
<dbReference type="HAMAP" id="MF_00755">
    <property type="entry name" value="RNase_P_2"/>
    <property type="match status" value="1"/>
</dbReference>
<dbReference type="GO" id="GO:0030677">
    <property type="term" value="C:ribonuclease P complex"/>
    <property type="evidence" value="ECO:0007669"/>
    <property type="project" value="UniProtKB-UniRule"/>
</dbReference>
<name>D7E8G8_METEZ</name>
<dbReference type="GO" id="GO:0005737">
    <property type="term" value="C:cytoplasm"/>
    <property type="evidence" value="ECO:0007669"/>
    <property type="project" value="UniProtKB-SubCell"/>
</dbReference>
<dbReference type="InterPro" id="IPR016434">
    <property type="entry name" value="Rnp2_archaea"/>
</dbReference>
<accession>D7E8G8</accession>
<evidence type="ECO:0000313" key="5">
    <source>
        <dbReference type="Proteomes" id="UP000000391"/>
    </source>
</evidence>
<keyword evidence="2 3" id="KW-0378">Hydrolase</keyword>
<dbReference type="EMBL" id="CP002069">
    <property type="protein sequence ID" value="ADI73510.1"/>
    <property type="molecule type" value="Genomic_DNA"/>
</dbReference>
<comment type="catalytic activity">
    <reaction evidence="3">
        <text>Endonucleolytic cleavage of RNA, removing 5'-extranucleotides from tRNA precursor.</text>
        <dbReference type="EC" id="3.1.26.5"/>
    </reaction>
</comment>
<dbReference type="Gene3D" id="3.30.70.3250">
    <property type="entry name" value="Ribonuclease P, Pop5 subunit"/>
    <property type="match status" value="1"/>
</dbReference>